<organism evidence="2 3">
    <name type="scientific">Phyllobacterium bourgognense</name>
    <dbReference type="NCBI Taxonomy" id="314236"/>
    <lineage>
        <taxon>Bacteria</taxon>
        <taxon>Pseudomonadati</taxon>
        <taxon>Pseudomonadota</taxon>
        <taxon>Alphaproteobacteria</taxon>
        <taxon>Hyphomicrobiales</taxon>
        <taxon>Phyllobacteriaceae</taxon>
        <taxon>Phyllobacterium</taxon>
    </lineage>
</organism>
<evidence type="ECO:0000313" key="3">
    <source>
        <dbReference type="Proteomes" id="UP000253324"/>
    </source>
</evidence>
<accession>A0A368YCI4</accession>
<protein>
    <submittedName>
        <fullName evidence="2">Uncharacterized protein</fullName>
    </submittedName>
</protein>
<name>A0A368YCI4_9HYPH</name>
<evidence type="ECO:0000313" key="2">
    <source>
        <dbReference type="EMBL" id="RCW77835.1"/>
    </source>
</evidence>
<evidence type="ECO:0000256" key="1">
    <source>
        <dbReference type="SAM" id="MobiDB-lite"/>
    </source>
</evidence>
<dbReference type="AlphaFoldDB" id="A0A368YCI4"/>
<gene>
    <name evidence="2" type="ORF">C7476_13619</name>
</gene>
<sequence>MNAPGTPHMKLQKNTAKMTAKGEIASDADQAGHVPYQPLALTLLN</sequence>
<dbReference type="Proteomes" id="UP000253324">
    <property type="component" value="Unassembled WGS sequence"/>
</dbReference>
<dbReference type="EMBL" id="QPJM01000036">
    <property type="protein sequence ID" value="RCW77835.1"/>
    <property type="molecule type" value="Genomic_DNA"/>
</dbReference>
<comment type="caution">
    <text evidence="2">The sequence shown here is derived from an EMBL/GenBank/DDBJ whole genome shotgun (WGS) entry which is preliminary data.</text>
</comment>
<feature type="region of interest" description="Disordered" evidence="1">
    <location>
        <begin position="1"/>
        <end position="20"/>
    </location>
</feature>
<reference evidence="2 3" key="1">
    <citation type="submission" date="2018-07" db="EMBL/GenBank/DDBJ databases">
        <title>Genomic Encyclopedia of Type Strains, Phase III (KMG-III): the genomes of soil and plant-associated and newly described type strains.</title>
        <authorList>
            <person name="Whitman W."/>
        </authorList>
    </citation>
    <scope>NUCLEOTIDE SEQUENCE [LARGE SCALE GENOMIC DNA]</scope>
    <source>
        <strain evidence="2 3">31-25a</strain>
    </source>
</reference>
<proteinExistence type="predicted"/>
<keyword evidence="3" id="KW-1185">Reference proteome</keyword>